<sequence>MMSYTKFSYRRVRCSLASWCALVVINRLRSIVHSSNVIRNCNLLTQPLLTTMLRKLNGNNNKLERTYLSKLVSPTTNSHTD</sequence>
<comment type="caution">
    <text evidence="1">The sequence shown here is derived from an EMBL/GenBank/DDBJ whole genome shotgun (WGS) entry which is preliminary data.</text>
</comment>
<keyword evidence="2" id="KW-1185">Reference proteome</keyword>
<evidence type="ECO:0000313" key="2">
    <source>
        <dbReference type="Proteomes" id="UP000481861"/>
    </source>
</evidence>
<gene>
    <name evidence="1" type="ORF">BDV95DRAFT_565519</name>
</gene>
<name>A0A7C8I9N4_9PLEO</name>
<dbReference type="EMBL" id="JAADJZ010000006">
    <property type="protein sequence ID" value="KAF2874149.1"/>
    <property type="molecule type" value="Genomic_DNA"/>
</dbReference>
<protein>
    <submittedName>
        <fullName evidence="1">Uncharacterized protein</fullName>
    </submittedName>
</protein>
<dbReference type="AlphaFoldDB" id="A0A7C8I9N4"/>
<organism evidence="1 2">
    <name type="scientific">Massariosphaeria phaeospora</name>
    <dbReference type="NCBI Taxonomy" id="100035"/>
    <lineage>
        <taxon>Eukaryota</taxon>
        <taxon>Fungi</taxon>
        <taxon>Dikarya</taxon>
        <taxon>Ascomycota</taxon>
        <taxon>Pezizomycotina</taxon>
        <taxon>Dothideomycetes</taxon>
        <taxon>Pleosporomycetidae</taxon>
        <taxon>Pleosporales</taxon>
        <taxon>Pleosporales incertae sedis</taxon>
        <taxon>Massariosphaeria</taxon>
    </lineage>
</organism>
<reference evidence="1 2" key="1">
    <citation type="submission" date="2020-01" db="EMBL/GenBank/DDBJ databases">
        <authorList>
            <consortium name="DOE Joint Genome Institute"/>
            <person name="Haridas S."/>
            <person name="Albert R."/>
            <person name="Binder M."/>
            <person name="Bloem J."/>
            <person name="Labutti K."/>
            <person name="Salamov A."/>
            <person name="Andreopoulos B."/>
            <person name="Baker S.E."/>
            <person name="Barry K."/>
            <person name="Bills G."/>
            <person name="Bluhm B.H."/>
            <person name="Cannon C."/>
            <person name="Castanera R."/>
            <person name="Culley D.E."/>
            <person name="Daum C."/>
            <person name="Ezra D."/>
            <person name="Gonzalez J.B."/>
            <person name="Henrissat B."/>
            <person name="Kuo A."/>
            <person name="Liang C."/>
            <person name="Lipzen A."/>
            <person name="Lutzoni F."/>
            <person name="Magnuson J."/>
            <person name="Mondo S."/>
            <person name="Nolan M."/>
            <person name="Ohm R."/>
            <person name="Pangilinan J."/>
            <person name="Park H.-J.H."/>
            <person name="Ramirez L."/>
            <person name="Alfaro M."/>
            <person name="Sun H."/>
            <person name="Tritt A."/>
            <person name="Yoshinaga Y."/>
            <person name="Zwiers L.-H.L."/>
            <person name="Turgeon B.G."/>
            <person name="Goodwin S.B."/>
            <person name="Spatafora J.W."/>
            <person name="Crous P.W."/>
            <person name="Grigoriev I.V."/>
        </authorList>
    </citation>
    <scope>NUCLEOTIDE SEQUENCE [LARGE SCALE GENOMIC DNA]</scope>
    <source>
        <strain evidence="1 2">CBS 611.86</strain>
    </source>
</reference>
<proteinExistence type="predicted"/>
<evidence type="ECO:0000313" key="1">
    <source>
        <dbReference type="EMBL" id="KAF2874149.1"/>
    </source>
</evidence>
<accession>A0A7C8I9N4</accession>
<dbReference type="Proteomes" id="UP000481861">
    <property type="component" value="Unassembled WGS sequence"/>
</dbReference>